<comment type="caution">
    <text evidence="1">The sequence shown here is derived from an EMBL/GenBank/DDBJ whole genome shotgun (WGS) entry which is preliminary data.</text>
</comment>
<proteinExistence type="predicted"/>
<accession>X0XSC4</accession>
<reference evidence="1" key="1">
    <citation type="journal article" date="2014" name="Front. Microbiol.">
        <title>High frequency of phylogenetically diverse reductive dehalogenase-homologous genes in deep subseafloor sedimentary metagenomes.</title>
        <authorList>
            <person name="Kawai M."/>
            <person name="Futagami T."/>
            <person name="Toyoda A."/>
            <person name="Takaki Y."/>
            <person name="Nishi S."/>
            <person name="Hori S."/>
            <person name="Arai W."/>
            <person name="Tsubouchi T."/>
            <person name="Morono Y."/>
            <person name="Uchiyama I."/>
            <person name="Ito T."/>
            <person name="Fujiyama A."/>
            <person name="Inagaki F."/>
            <person name="Takami H."/>
        </authorList>
    </citation>
    <scope>NUCLEOTIDE SEQUENCE</scope>
    <source>
        <strain evidence="1">Expedition CK06-06</strain>
    </source>
</reference>
<gene>
    <name evidence="1" type="ORF">S01H1_80233</name>
</gene>
<protein>
    <recommendedName>
        <fullName evidence="2">DZANK-type domain-containing protein</fullName>
    </recommendedName>
</protein>
<dbReference type="AlphaFoldDB" id="X0XSC4"/>
<organism evidence="1">
    <name type="scientific">marine sediment metagenome</name>
    <dbReference type="NCBI Taxonomy" id="412755"/>
    <lineage>
        <taxon>unclassified sequences</taxon>
        <taxon>metagenomes</taxon>
        <taxon>ecological metagenomes</taxon>
    </lineage>
</organism>
<evidence type="ECO:0008006" key="2">
    <source>
        <dbReference type="Google" id="ProtNLM"/>
    </source>
</evidence>
<dbReference type="EMBL" id="BARS01054159">
    <property type="protein sequence ID" value="GAG46155.1"/>
    <property type="molecule type" value="Genomic_DNA"/>
</dbReference>
<evidence type="ECO:0000313" key="1">
    <source>
        <dbReference type="EMBL" id="GAG46155.1"/>
    </source>
</evidence>
<name>X0XSC4_9ZZZZ</name>
<sequence length="65" mass="7373">MNRSEEPKGKKSTRICPYCEGEILEAGFPYCKPCNVTLRYCARCQIAVVREATVCPQCGGELEWR</sequence>